<gene>
    <name evidence="2" type="ORF">LOSG293_420090</name>
</gene>
<proteinExistence type="predicted"/>
<keyword evidence="3" id="KW-1185">Reference proteome</keyword>
<dbReference type="Pfam" id="PF24710">
    <property type="entry name" value="DUF7671"/>
    <property type="match status" value="1"/>
</dbReference>
<dbReference type="Proteomes" id="UP000028700">
    <property type="component" value="Unassembled WGS sequence"/>
</dbReference>
<dbReference type="OrthoDB" id="2142474at2"/>
<dbReference type="InterPro" id="IPR056088">
    <property type="entry name" value="DUF7671"/>
</dbReference>
<dbReference type="STRING" id="1291743.LOSG293_420090"/>
<evidence type="ECO:0000259" key="1">
    <source>
        <dbReference type="Pfam" id="PF24710"/>
    </source>
</evidence>
<name>A0A081BKQ5_9LACO</name>
<dbReference type="RefSeq" id="WP_034529459.1">
    <property type="nucleotide sequence ID" value="NZ_BBAZ01000039.1"/>
</dbReference>
<evidence type="ECO:0000313" key="3">
    <source>
        <dbReference type="Proteomes" id="UP000028700"/>
    </source>
</evidence>
<evidence type="ECO:0000313" key="2">
    <source>
        <dbReference type="EMBL" id="GAK48623.1"/>
    </source>
</evidence>
<sequence>MKGKYEVNEYIGVPVTTNQSGAYVVDLPDSEVRFHSWRTGKHTKGQLKQLGQVFLTENNLAIAVIATQPIAFKDRHEYTPMQRFTSAFINDTDLKRLKQLLETK</sequence>
<organism evidence="2 3">
    <name type="scientific">Secundilactobacillus oryzae JCM 18671</name>
    <dbReference type="NCBI Taxonomy" id="1291743"/>
    <lineage>
        <taxon>Bacteria</taxon>
        <taxon>Bacillati</taxon>
        <taxon>Bacillota</taxon>
        <taxon>Bacilli</taxon>
        <taxon>Lactobacillales</taxon>
        <taxon>Lactobacillaceae</taxon>
        <taxon>Secundilactobacillus</taxon>
    </lineage>
</organism>
<protein>
    <recommendedName>
        <fullName evidence="1">DUF7671 domain-containing protein</fullName>
    </recommendedName>
</protein>
<dbReference type="eggNOG" id="ENOG50348YF">
    <property type="taxonomic scope" value="Bacteria"/>
</dbReference>
<dbReference type="EMBL" id="BBJM01000042">
    <property type="protein sequence ID" value="GAK48623.1"/>
    <property type="molecule type" value="Genomic_DNA"/>
</dbReference>
<reference evidence="2" key="1">
    <citation type="journal article" date="2014" name="Genome Announc.">
        <title>Draft Genome Sequence of Lactobacillus oryzae Strain SG293T.</title>
        <authorList>
            <person name="Tanizawa Y."/>
            <person name="Fujisawa T."/>
            <person name="Mochizuki T."/>
            <person name="Kaminuma E."/>
            <person name="Nakamura Y."/>
            <person name="Tohno M."/>
        </authorList>
    </citation>
    <scope>NUCLEOTIDE SEQUENCE [LARGE SCALE GENOMIC DNA]</scope>
    <source>
        <strain evidence="2">SG293</strain>
    </source>
</reference>
<feature type="domain" description="DUF7671" evidence="1">
    <location>
        <begin position="2"/>
        <end position="96"/>
    </location>
</feature>
<accession>A0A081BKQ5</accession>
<dbReference type="AlphaFoldDB" id="A0A081BKQ5"/>
<comment type="caution">
    <text evidence="2">The sequence shown here is derived from an EMBL/GenBank/DDBJ whole genome shotgun (WGS) entry which is preliminary data.</text>
</comment>